<comment type="caution">
    <text evidence="4">The sequence shown here is derived from an EMBL/GenBank/DDBJ whole genome shotgun (WGS) entry which is preliminary data.</text>
</comment>
<dbReference type="PANTHER" id="PTHR33393:SF12">
    <property type="entry name" value="CAPSULE BIOSYNTHESIS PROTEIN CAPA"/>
    <property type="match status" value="1"/>
</dbReference>
<evidence type="ECO:0000313" key="5">
    <source>
        <dbReference type="Proteomes" id="UP000031189"/>
    </source>
</evidence>
<dbReference type="InterPro" id="IPR052169">
    <property type="entry name" value="CW_Biosynth-Accessory"/>
</dbReference>
<evidence type="ECO:0000313" key="4">
    <source>
        <dbReference type="EMBL" id="KHS57259.1"/>
    </source>
</evidence>
<evidence type="ECO:0000259" key="3">
    <source>
        <dbReference type="SMART" id="SM00854"/>
    </source>
</evidence>
<dbReference type="STRING" id="1577792.QX51_09255"/>
<dbReference type="CDD" id="cd07381">
    <property type="entry name" value="MPP_CapA"/>
    <property type="match status" value="1"/>
</dbReference>
<feature type="transmembrane region" description="Helical" evidence="2">
    <location>
        <begin position="12"/>
        <end position="31"/>
    </location>
</feature>
<dbReference type="Gene3D" id="3.60.21.10">
    <property type="match status" value="1"/>
</dbReference>
<protein>
    <recommendedName>
        <fullName evidence="3">Capsule synthesis protein CapA domain-containing protein</fullName>
    </recommendedName>
</protein>
<dbReference type="PANTHER" id="PTHR33393">
    <property type="entry name" value="POLYGLUTAMINE SYNTHESIS ACCESSORY PROTEIN RV0574C-RELATED"/>
    <property type="match status" value="1"/>
</dbReference>
<accession>A0A0B3VXE2</accession>
<comment type="similarity">
    <text evidence="1">Belongs to the CapA family.</text>
</comment>
<sequence length="420" mass="47611">MYNHNNINTKKFLICFSLSILIMGVFSFSSVNKTSIFSKNKSEEASVFTPTKKNVNKASLLAVGDTMVYNAQLTGQYDVSTAKYNFNNNFEYVKKYVEDADYSMVNLETTLTGNKVYRYSSYPKFNSPDELADGLKYAGFDLISTANNHAYDKGDLSIKNTLATLKDKKLDVIGTRENNGDRYIVKNVNNIKIGITSYSYGRIINDNKYLNDVKISNEYKNSVNIFDSTSIDKAFNNINYTLKKMKDTDLQVVYLHWGDKYSLKENSFQQKLAQKLCDAGVDVIIGSHPHVVQPVTSIKSADGKHETVVAYSLGNFLSNQTRDQFNQYTEDGLMINIDISKNNTDEEAKVEKVTCIPTWLNKYYNSKTAKYVYEIIPLANKSDLDKINNLSESKIEKSYKNTAEQVKTSDLISIVENPFD</sequence>
<dbReference type="SMART" id="SM00854">
    <property type="entry name" value="PGA_cap"/>
    <property type="match status" value="1"/>
</dbReference>
<dbReference type="Pfam" id="PF09587">
    <property type="entry name" value="PGA_cap"/>
    <property type="match status" value="1"/>
</dbReference>
<reference evidence="4 5" key="1">
    <citation type="submission" date="2014-12" db="EMBL/GenBank/DDBJ databases">
        <title>Draft genome sequence of Terrisporobacter sp. 08-306576, isolated from the blood culture of a bacteremia patient.</title>
        <authorList>
            <person name="Lund L.C."/>
            <person name="Sydenham T.V."/>
            <person name="Hogh S.V."/>
            <person name="Skov M.N."/>
            <person name="Kemp M."/>
            <person name="Justesen U.S."/>
        </authorList>
    </citation>
    <scope>NUCLEOTIDE SEQUENCE [LARGE SCALE GENOMIC DNA]</scope>
    <source>
        <strain evidence="4 5">08-306576</strain>
    </source>
</reference>
<keyword evidence="2" id="KW-0472">Membrane</keyword>
<dbReference type="OrthoDB" id="9810906at2"/>
<dbReference type="InterPro" id="IPR019079">
    <property type="entry name" value="Capsule_synth_CapA"/>
</dbReference>
<dbReference type="EMBL" id="JWHR01000084">
    <property type="protein sequence ID" value="KHS57259.1"/>
    <property type="molecule type" value="Genomic_DNA"/>
</dbReference>
<dbReference type="RefSeq" id="WP_039679631.1">
    <property type="nucleotide sequence ID" value="NZ_JAWGXO010000001.1"/>
</dbReference>
<feature type="domain" description="Capsule synthesis protein CapA" evidence="3">
    <location>
        <begin position="59"/>
        <end position="320"/>
    </location>
</feature>
<name>A0A0B3VXE2_9FIRM</name>
<dbReference type="AlphaFoldDB" id="A0A0B3VXE2"/>
<proteinExistence type="inferred from homology"/>
<evidence type="ECO:0000256" key="1">
    <source>
        <dbReference type="ARBA" id="ARBA00005662"/>
    </source>
</evidence>
<keyword evidence="5" id="KW-1185">Reference proteome</keyword>
<keyword evidence="2" id="KW-1133">Transmembrane helix</keyword>
<dbReference type="Proteomes" id="UP000031189">
    <property type="component" value="Unassembled WGS sequence"/>
</dbReference>
<dbReference type="InterPro" id="IPR029052">
    <property type="entry name" value="Metallo-depent_PP-like"/>
</dbReference>
<organism evidence="4 5">
    <name type="scientific">Terrisporobacter othiniensis</name>
    <dbReference type="NCBI Taxonomy" id="1577792"/>
    <lineage>
        <taxon>Bacteria</taxon>
        <taxon>Bacillati</taxon>
        <taxon>Bacillota</taxon>
        <taxon>Clostridia</taxon>
        <taxon>Peptostreptococcales</taxon>
        <taxon>Peptostreptococcaceae</taxon>
        <taxon>Terrisporobacter</taxon>
    </lineage>
</organism>
<evidence type="ECO:0000256" key="2">
    <source>
        <dbReference type="SAM" id="Phobius"/>
    </source>
</evidence>
<dbReference type="SUPFAM" id="SSF56300">
    <property type="entry name" value="Metallo-dependent phosphatases"/>
    <property type="match status" value="1"/>
</dbReference>
<keyword evidence="2" id="KW-0812">Transmembrane</keyword>
<gene>
    <name evidence="4" type="ORF">QX51_09255</name>
</gene>